<reference evidence="9" key="1">
    <citation type="submission" date="2021-11" db="EMBL/GenBank/DDBJ databases">
        <authorList>
            <person name="Schell T."/>
        </authorList>
    </citation>
    <scope>NUCLEOTIDE SEQUENCE</scope>
    <source>
        <strain evidence="9">M5</strain>
    </source>
</reference>
<dbReference type="Pfam" id="PF00089">
    <property type="entry name" value="Trypsin"/>
    <property type="match status" value="1"/>
</dbReference>
<dbReference type="InterPro" id="IPR018114">
    <property type="entry name" value="TRYPSIN_HIS"/>
</dbReference>
<dbReference type="PROSITE" id="PS00135">
    <property type="entry name" value="TRYPSIN_SER"/>
    <property type="match status" value="1"/>
</dbReference>
<name>A0A8J2RF47_9CRUS</name>
<evidence type="ECO:0000259" key="8">
    <source>
        <dbReference type="PROSITE" id="PS50240"/>
    </source>
</evidence>
<protein>
    <recommendedName>
        <fullName evidence="8">Peptidase S1 domain-containing protein</fullName>
    </recommendedName>
</protein>
<dbReference type="Proteomes" id="UP000789390">
    <property type="component" value="Unassembled WGS sequence"/>
</dbReference>
<dbReference type="GO" id="GO:0004252">
    <property type="term" value="F:serine-type endopeptidase activity"/>
    <property type="evidence" value="ECO:0007669"/>
    <property type="project" value="InterPro"/>
</dbReference>
<dbReference type="AlphaFoldDB" id="A0A8J2RF47"/>
<dbReference type="InterPro" id="IPR033116">
    <property type="entry name" value="TRYPSIN_SER"/>
</dbReference>
<feature type="signal peptide" evidence="7">
    <location>
        <begin position="1"/>
        <end position="29"/>
    </location>
</feature>
<dbReference type="PROSITE" id="PS50240">
    <property type="entry name" value="TRYPSIN_DOM"/>
    <property type="match status" value="1"/>
</dbReference>
<dbReference type="InterPro" id="IPR009003">
    <property type="entry name" value="Peptidase_S1_PA"/>
</dbReference>
<dbReference type="InterPro" id="IPR043504">
    <property type="entry name" value="Peptidase_S1_PA_chymotrypsin"/>
</dbReference>
<evidence type="ECO:0000256" key="7">
    <source>
        <dbReference type="SAM" id="SignalP"/>
    </source>
</evidence>
<dbReference type="EMBL" id="CAKKLH010000024">
    <property type="protein sequence ID" value="CAH0099707.1"/>
    <property type="molecule type" value="Genomic_DNA"/>
</dbReference>
<dbReference type="PANTHER" id="PTHR24264">
    <property type="entry name" value="TRYPSIN-RELATED"/>
    <property type="match status" value="1"/>
</dbReference>
<comment type="caution">
    <text evidence="9">The sequence shown here is derived from an EMBL/GenBank/DDBJ whole genome shotgun (WGS) entry which is preliminary data.</text>
</comment>
<evidence type="ECO:0000256" key="5">
    <source>
        <dbReference type="RuleBase" id="RU363034"/>
    </source>
</evidence>
<evidence type="ECO:0000256" key="4">
    <source>
        <dbReference type="ARBA" id="ARBA00023157"/>
    </source>
</evidence>
<keyword evidence="3 5" id="KW-0720">Serine protease</keyword>
<dbReference type="PRINTS" id="PR00722">
    <property type="entry name" value="CHYMOTRYPSIN"/>
</dbReference>
<dbReference type="PANTHER" id="PTHR24264:SF83">
    <property type="entry name" value="COMPLEMENT FACTOR I"/>
    <property type="match status" value="1"/>
</dbReference>
<evidence type="ECO:0000256" key="2">
    <source>
        <dbReference type="ARBA" id="ARBA00022801"/>
    </source>
</evidence>
<keyword evidence="1 5" id="KW-0645">Protease</keyword>
<feature type="region of interest" description="Disordered" evidence="6">
    <location>
        <begin position="59"/>
        <end position="84"/>
    </location>
</feature>
<evidence type="ECO:0000256" key="3">
    <source>
        <dbReference type="ARBA" id="ARBA00022825"/>
    </source>
</evidence>
<dbReference type="InterPro" id="IPR001314">
    <property type="entry name" value="Peptidase_S1A"/>
</dbReference>
<feature type="domain" description="Peptidase S1" evidence="8">
    <location>
        <begin position="323"/>
        <end position="564"/>
    </location>
</feature>
<dbReference type="InterPro" id="IPR001254">
    <property type="entry name" value="Trypsin_dom"/>
</dbReference>
<evidence type="ECO:0000256" key="1">
    <source>
        <dbReference type="ARBA" id="ARBA00022670"/>
    </source>
</evidence>
<dbReference type="FunFam" id="2.40.10.10:FF:000006">
    <property type="entry name" value="Serine proteinase stubble"/>
    <property type="match status" value="1"/>
</dbReference>
<keyword evidence="10" id="KW-1185">Reference proteome</keyword>
<dbReference type="PROSITE" id="PS00134">
    <property type="entry name" value="TRYPSIN_HIS"/>
    <property type="match status" value="1"/>
</dbReference>
<dbReference type="Gene3D" id="2.40.10.10">
    <property type="entry name" value="Trypsin-like serine proteases"/>
    <property type="match status" value="1"/>
</dbReference>
<dbReference type="SUPFAM" id="SSF50494">
    <property type="entry name" value="Trypsin-like serine proteases"/>
    <property type="match status" value="1"/>
</dbReference>
<sequence>MNILRISPLTVVALICALLLFSDLDTTRAQLTSPSDFEVSSGTVVFPEDDDEIVDESAPPLAFLHPPNGRRDPPNGQRNSRFPHPVDTFLKPFEPLFNGAGPNFFHNPEPNFNIHHHYNQHGGSFQSQGPPPPLPPPQQIPPHLNFPGPPIKRPQKNPIKFPSDLPPGNHFNHDQRPLLNNNKRFKKPTVNRQFKVIQPSCEYKGVKYNCGLSLACTLAGGLTKDLCNGGPLWQCCVPKSADNENSVQAPVFSLNDATSTTTTTSSTTTTRRPTLLNGPSLVFFRPPAFNLLLRPTRPSSSSPSTPYTRPSECGLTYTRMNRIVGGHDTSFGKVPWQASIVKTSYLSRRVSCGGALINNRWVITAAHCVHSTATSGIRVRLGEWNMKDTNEPQPHEDYDIDRKEVHPNYNPADFQNDIALLKLKRDVVYKEHIIPVCLPPANSNYVGQTGTVTGWGRTTHGGATVPDVLQAVDVRVIDNSDCQKWYKDAGRRETIYSVFTCAGYKEGGRDSCQGDSGGPLTIDKDGRSTLIGLVSWGIGCARESLPGVYTNIPHFVDWIQQNIR</sequence>
<dbReference type="OrthoDB" id="10002959at2759"/>
<feature type="chain" id="PRO_5035301351" description="Peptidase S1 domain-containing protein" evidence="7">
    <location>
        <begin position="30"/>
        <end position="564"/>
    </location>
</feature>
<dbReference type="SMART" id="SM00020">
    <property type="entry name" value="Tryp_SPc"/>
    <property type="match status" value="1"/>
</dbReference>
<dbReference type="InterPro" id="IPR050127">
    <property type="entry name" value="Serine_Proteases_S1"/>
</dbReference>
<dbReference type="CDD" id="cd00190">
    <property type="entry name" value="Tryp_SPc"/>
    <property type="match status" value="1"/>
</dbReference>
<keyword evidence="2 5" id="KW-0378">Hydrolase</keyword>
<organism evidence="9 10">
    <name type="scientific">Daphnia galeata</name>
    <dbReference type="NCBI Taxonomy" id="27404"/>
    <lineage>
        <taxon>Eukaryota</taxon>
        <taxon>Metazoa</taxon>
        <taxon>Ecdysozoa</taxon>
        <taxon>Arthropoda</taxon>
        <taxon>Crustacea</taxon>
        <taxon>Branchiopoda</taxon>
        <taxon>Diplostraca</taxon>
        <taxon>Cladocera</taxon>
        <taxon>Anomopoda</taxon>
        <taxon>Daphniidae</taxon>
        <taxon>Daphnia</taxon>
    </lineage>
</organism>
<proteinExistence type="predicted"/>
<accession>A0A8J2RF47</accession>
<dbReference type="GO" id="GO:0005615">
    <property type="term" value="C:extracellular space"/>
    <property type="evidence" value="ECO:0007669"/>
    <property type="project" value="TreeGrafter"/>
</dbReference>
<dbReference type="GO" id="GO:0006508">
    <property type="term" value="P:proteolysis"/>
    <property type="evidence" value="ECO:0007669"/>
    <property type="project" value="UniProtKB-KW"/>
</dbReference>
<evidence type="ECO:0000256" key="6">
    <source>
        <dbReference type="SAM" id="MobiDB-lite"/>
    </source>
</evidence>
<evidence type="ECO:0000313" key="9">
    <source>
        <dbReference type="EMBL" id="CAH0099707.1"/>
    </source>
</evidence>
<evidence type="ECO:0000313" key="10">
    <source>
        <dbReference type="Proteomes" id="UP000789390"/>
    </source>
</evidence>
<keyword evidence="4" id="KW-1015">Disulfide bond</keyword>
<keyword evidence="7" id="KW-0732">Signal</keyword>
<gene>
    <name evidence="9" type="ORF">DGAL_LOCUS1863</name>
</gene>